<evidence type="ECO:0000313" key="3">
    <source>
        <dbReference type="Proteomes" id="UP000008744"/>
    </source>
</evidence>
<dbReference type="OMA" id="THYPRDK"/>
<dbReference type="EMBL" id="CH479244">
    <property type="protein sequence ID" value="EDW37738.1"/>
    <property type="molecule type" value="Genomic_DNA"/>
</dbReference>
<evidence type="ECO:0000313" key="2">
    <source>
        <dbReference type="EMBL" id="EDW37738.1"/>
    </source>
</evidence>
<gene>
    <name evidence="2" type="primary">Dper\GL21039</name>
    <name evidence="2" type="ORF">Dper_GL21039</name>
</gene>
<feature type="region of interest" description="Disordered" evidence="1">
    <location>
        <begin position="48"/>
        <end position="70"/>
    </location>
</feature>
<dbReference type="Proteomes" id="UP000008744">
    <property type="component" value="Unassembled WGS sequence"/>
</dbReference>
<dbReference type="AlphaFoldDB" id="B4HAV6"/>
<accession>B4HAV6</accession>
<evidence type="ECO:0000256" key="1">
    <source>
        <dbReference type="SAM" id="MobiDB-lite"/>
    </source>
</evidence>
<protein>
    <submittedName>
        <fullName evidence="2">GL21039</fullName>
    </submittedName>
</protein>
<keyword evidence="3" id="KW-1185">Reference proteome</keyword>
<name>B4HAV6_DROPE</name>
<proteinExistence type="predicted"/>
<dbReference type="HOGENOM" id="CLU_2471434_0_0_1"/>
<sequence length="88" mass="10286">MATYLNYTMCEDSRGQELELEMVLELELELGPGWWLVIEQVTHYPRDKRSRLNSGRVKHSTRQQAPGSRQQAIYHGEYAEYMEIPAAK</sequence>
<organism evidence="3">
    <name type="scientific">Drosophila persimilis</name>
    <name type="common">Fruit fly</name>
    <dbReference type="NCBI Taxonomy" id="7234"/>
    <lineage>
        <taxon>Eukaryota</taxon>
        <taxon>Metazoa</taxon>
        <taxon>Ecdysozoa</taxon>
        <taxon>Arthropoda</taxon>
        <taxon>Hexapoda</taxon>
        <taxon>Insecta</taxon>
        <taxon>Pterygota</taxon>
        <taxon>Neoptera</taxon>
        <taxon>Endopterygota</taxon>
        <taxon>Diptera</taxon>
        <taxon>Brachycera</taxon>
        <taxon>Muscomorpha</taxon>
        <taxon>Ephydroidea</taxon>
        <taxon>Drosophilidae</taxon>
        <taxon>Drosophila</taxon>
        <taxon>Sophophora</taxon>
    </lineage>
</organism>
<reference evidence="2 3" key="1">
    <citation type="journal article" date="2007" name="Nature">
        <title>Evolution of genes and genomes on the Drosophila phylogeny.</title>
        <authorList>
            <consortium name="Drosophila 12 Genomes Consortium"/>
            <person name="Clark A.G."/>
            <person name="Eisen M.B."/>
            <person name="Smith D.R."/>
            <person name="Bergman C.M."/>
            <person name="Oliver B."/>
            <person name="Markow T.A."/>
            <person name="Kaufman T.C."/>
            <person name="Kellis M."/>
            <person name="Gelbart W."/>
            <person name="Iyer V.N."/>
            <person name="Pollard D.A."/>
            <person name="Sackton T.B."/>
            <person name="Larracuente A.M."/>
            <person name="Singh N.D."/>
            <person name="Abad J.P."/>
            <person name="Abt D.N."/>
            <person name="Adryan B."/>
            <person name="Aguade M."/>
            <person name="Akashi H."/>
            <person name="Anderson W.W."/>
            <person name="Aquadro C.F."/>
            <person name="Ardell D.H."/>
            <person name="Arguello R."/>
            <person name="Artieri C.G."/>
            <person name="Barbash D.A."/>
            <person name="Barker D."/>
            <person name="Barsanti P."/>
            <person name="Batterham P."/>
            <person name="Batzoglou S."/>
            <person name="Begun D."/>
            <person name="Bhutkar A."/>
            <person name="Blanco E."/>
            <person name="Bosak S.A."/>
            <person name="Bradley R.K."/>
            <person name="Brand A.D."/>
            <person name="Brent M.R."/>
            <person name="Brooks A.N."/>
            <person name="Brown R.H."/>
            <person name="Butlin R.K."/>
            <person name="Caggese C."/>
            <person name="Calvi B.R."/>
            <person name="Bernardo de Carvalho A."/>
            <person name="Caspi A."/>
            <person name="Castrezana S."/>
            <person name="Celniker S.E."/>
            <person name="Chang J.L."/>
            <person name="Chapple C."/>
            <person name="Chatterji S."/>
            <person name="Chinwalla A."/>
            <person name="Civetta A."/>
            <person name="Clifton S.W."/>
            <person name="Comeron J.M."/>
            <person name="Costello J.C."/>
            <person name="Coyne J.A."/>
            <person name="Daub J."/>
            <person name="David R.G."/>
            <person name="Delcher A.L."/>
            <person name="Delehaunty K."/>
            <person name="Do C.B."/>
            <person name="Ebling H."/>
            <person name="Edwards K."/>
            <person name="Eickbush T."/>
            <person name="Evans J.D."/>
            <person name="Filipski A."/>
            <person name="Findeiss S."/>
            <person name="Freyhult E."/>
            <person name="Fulton L."/>
            <person name="Fulton R."/>
            <person name="Garcia A.C."/>
            <person name="Gardiner A."/>
            <person name="Garfield D.A."/>
            <person name="Garvin B.E."/>
            <person name="Gibson G."/>
            <person name="Gilbert D."/>
            <person name="Gnerre S."/>
            <person name="Godfrey J."/>
            <person name="Good R."/>
            <person name="Gotea V."/>
            <person name="Gravely B."/>
            <person name="Greenberg A.J."/>
            <person name="Griffiths-Jones S."/>
            <person name="Gross S."/>
            <person name="Guigo R."/>
            <person name="Gustafson E.A."/>
            <person name="Haerty W."/>
            <person name="Hahn M.W."/>
            <person name="Halligan D.L."/>
            <person name="Halpern A.L."/>
            <person name="Halter G.M."/>
            <person name="Han M.V."/>
            <person name="Heger A."/>
            <person name="Hillier L."/>
            <person name="Hinrichs A.S."/>
            <person name="Holmes I."/>
            <person name="Hoskins R.A."/>
            <person name="Hubisz M.J."/>
            <person name="Hultmark D."/>
            <person name="Huntley M.A."/>
            <person name="Jaffe D.B."/>
            <person name="Jagadeeshan S."/>
            <person name="Jeck W.R."/>
            <person name="Johnson J."/>
            <person name="Jones C.D."/>
            <person name="Jordan W.C."/>
            <person name="Karpen G.H."/>
            <person name="Kataoka E."/>
            <person name="Keightley P.D."/>
            <person name="Kheradpour P."/>
            <person name="Kirkness E.F."/>
            <person name="Koerich L.B."/>
            <person name="Kristiansen K."/>
            <person name="Kudrna D."/>
            <person name="Kulathinal R.J."/>
            <person name="Kumar S."/>
            <person name="Kwok R."/>
            <person name="Lander E."/>
            <person name="Langley C.H."/>
            <person name="Lapoint R."/>
            <person name="Lazzaro B.P."/>
            <person name="Lee S.J."/>
            <person name="Levesque L."/>
            <person name="Li R."/>
            <person name="Lin C.F."/>
            <person name="Lin M.F."/>
            <person name="Lindblad-Toh K."/>
            <person name="Llopart A."/>
            <person name="Long M."/>
            <person name="Low L."/>
            <person name="Lozovsky E."/>
            <person name="Lu J."/>
            <person name="Luo M."/>
            <person name="Machado C.A."/>
            <person name="Makalowski W."/>
            <person name="Marzo M."/>
            <person name="Matsuda M."/>
            <person name="Matzkin L."/>
            <person name="McAllister B."/>
            <person name="McBride C.S."/>
            <person name="McKernan B."/>
            <person name="McKernan K."/>
            <person name="Mendez-Lago M."/>
            <person name="Minx P."/>
            <person name="Mollenhauer M.U."/>
            <person name="Montooth K."/>
            <person name="Mount S.M."/>
            <person name="Mu X."/>
            <person name="Myers E."/>
            <person name="Negre B."/>
            <person name="Newfeld S."/>
            <person name="Nielsen R."/>
            <person name="Noor M.A."/>
            <person name="O'Grady P."/>
            <person name="Pachter L."/>
            <person name="Papaceit M."/>
            <person name="Parisi M.J."/>
            <person name="Parisi M."/>
            <person name="Parts L."/>
            <person name="Pedersen J.S."/>
            <person name="Pesole G."/>
            <person name="Phillippy A.M."/>
            <person name="Ponting C.P."/>
            <person name="Pop M."/>
            <person name="Porcelli D."/>
            <person name="Powell J.R."/>
            <person name="Prohaska S."/>
            <person name="Pruitt K."/>
            <person name="Puig M."/>
            <person name="Quesneville H."/>
            <person name="Ram K.R."/>
            <person name="Rand D."/>
            <person name="Rasmussen M.D."/>
            <person name="Reed L.K."/>
            <person name="Reenan R."/>
            <person name="Reily A."/>
            <person name="Remington K.A."/>
            <person name="Rieger T.T."/>
            <person name="Ritchie M.G."/>
            <person name="Robin C."/>
            <person name="Rogers Y.H."/>
            <person name="Rohde C."/>
            <person name="Rozas J."/>
            <person name="Rubenfield M.J."/>
            <person name="Ruiz A."/>
            <person name="Russo S."/>
            <person name="Salzberg S.L."/>
            <person name="Sanchez-Gracia A."/>
            <person name="Saranga D.J."/>
            <person name="Sato H."/>
            <person name="Schaeffer S.W."/>
            <person name="Schatz M.C."/>
            <person name="Schlenke T."/>
            <person name="Schwartz R."/>
            <person name="Segarra C."/>
            <person name="Singh R.S."/>
            <person name="Sirot L."/>
            <person name="Sirota M."/>
            <person name="Sisneros N.B."/>
            <person name="Smith C.D."/>
            <person name="Smith T.F."/>
            <person name="Spieth J."/>
            <person name="Stage D.E."/>
            <person name="Stark A."/>
            <person name="Stephan W."/>
            <person name="Strausberg R.L."/>
            <person name="Strempel S."/>
            <person name="Sturgill D."/>
            <person name="Sutton G."/>
            <person name="Sutton G.G."/>
            <person name="Tao W."/>
            <person name="Teichmann S."/>
            <person name="Tobari Y.N."/>
            <person name="Tomimura Y."/>
            <person name="Tsolas J.M."/>
            <person name="Valente V.L."/>
            <person name="Venter E."/>
            <person name="Venter J.C."/>
            <person name="Vicario S."/>
            <person name="Vieira F.G."/>
            <person name="Vilella A.J."/>
            <person name="Villasante A."/>
            <person name="Walenz B."/>
            <person name="Wang J."/>
            <person name="Wasserman M."/>
            <person name="Watts T."/>
            <person name="Wilson D."/>
            <person name="Wilson R.K."/>
            <person name="Wing R.A."/>
            <person name="Wolfner M.F."/>
            <person name="Wong A."/>
            <person name="Wong G.K."/>
            <person name="Wu C.I."/>
            <person name="Wu G."/>
            <person name="Yamamoto D."/>
            <person name="Yang H.P."/>
            <person name="Yang S.P."/>
            <person name="Yorke J.A."/>
            <person name="Yoshida K."/>
            <person name="Zdobnov E."/>
            <person name="Zhang P."/>
            <person name="Zhang Y."/>
            <person name="Zimin A.V."/>
            <person name="Baldwin J."/>
            <person name="Abdouelleil A."/>
            <person name="Abdulkadir J."/>
            <person name="Abebe A."/>
            <person name="Abera B."/>
            <person name="Abreu J."/>
            <person name="Acer S.C."/>
            <person name="Aftuck L."/>
            <person name="Alexander A."/>
            <person name="An P."/>
            <person name="Anderson E."/>
            <person name="Anderson S."/>
            <person name="Arachi H."/>
            <person name="Azer M."/>
            <person name="Bachantsang P."/>
            <person name="Barry A."/>
            <person name="Bayul T."/>
            <person name="Berlin A."/>
            <person name="Bessette D."/>
            <person name="Bloom T."/>
            <person name="Blye J."/>
            <person name="Boguslavskiy L."/>
            <person name="Bonnet C."/>
            <person name="Boukhgalter B."/>
            <person name="Bourzgui I."/>
            <person name="Brown A."/>
            <person name="Cahill P."/>
            <person name="Channer S."/>
            <person name="Cheshatsang Y."/>
            <person name="Chuda L."/>
            <person name="Citroen M."/>
            <person name="Collymore A."/>
            <person name="Cooke P."/>
            <person name="Costello M."/>
            <person name="D'Aco K."/>
            <person name="Daza R."/>
            <person name="De Haan G."/>
            <person name="DeGray S."/>
            <person name="DeMaso C."/>
            <person name="Dhargay N."/>
            <person name="Dooley K."/>
            <person name="Dooley E."/>
            <person name="Doricent M."/>
            <person name="Dorje P."/>
            <person name="Dorjee K."/>
            <person name="Dupes A."/>
            <person name="Elong R."/>
            <person name="Falk J."/>
            <person name="Farina A."/>
            <person name="Faro S."/>
            <person name="Ferguson D."/>
            <person name="Fisher S."/>
            <person name="Foley C.D."/>
            <person name="Franke A."/>
            <person name="Friedrich D."/>
            <person name="Gadbois L."/>
            <person name="Gearin G."/>
            <person name="Gearin C.R."/>
            <person name="Giannoukos G."/>
            <person name="Goode T."/>
            <person name="Graham J."/>
            <person name="Grandbois E."/>
            <person name="Grewal S."/>
            <person name="Gyaltsen K."/>
            <person name="Hafez N."/>
            <person name="Hagos B."/>
            <person name="Hall J."/>
            <person name="Henson C."/>
            <person name="Hollinger A."/>
            <person name="Honan T."/>
            <person name="Huard M.D."/>
            <person name="Hughes L."/>
            <person name="Hurhula B."/>
            <person name="Husby M.E."/>
            <person name="Kamat A."/>
            <person name="Kanga B."/>
            <person name="Kashin S."/>
            <person name="Khazanovich D."/>
            <person name="Kisner P."/>
            <person name="Lance K."/>
            <person name="Lara M."/>
            <person name="Lee W."/>
            <person name="Lennon N."/>
            <person name="Letendre F."/>
            <person name="LeVine R."/>
            <person name="Lipovsky A."/>
            <person name="Liu X."/>
            <person name="Liu J."/>
            <person name="Liu S."/>
            <person name="Lokyitsang T."/>
            <person name="Lokyitsang Y."/>
            <person name="Lubonja R."/>
            <person name="Lui A."/>
            <person name="MacDonald P."/>
            <person name="Magnisalis V."/>
            <person name="Maru K."/>
            <person name="Matthews C."/>
            <person name="McCusker W."/>
            <person name="McDonough S."/>
            <person name="Mehta T."/>
            <person name="Meldrim J."/>
            <person name="Meneus L."/>
            <person name="Mihai O."/>
            <person name="Mihalev A."/>
            <person name="Mihova T."/>
            <person name="Mittelman R."/>
            <person name="Mlenga V."/>
            <person name="Montmayeur A."/>
            <person name="Mulrain L."/>
            <person name="Navidi A."/>
            <person name="Naylor J."/>
            <person name="Negash T."/>
            <person name="Nguyen T."/>
            <person name="Nguyen N."/>
            <person name="Nicol R."/>
            <person name="Norbu C."/>
            <person name="Norbu N."/>
            <person name="Novod N."/>
            <person name="O'Neill B."/>
            <person name="Osman S."/>
            <person name="Markiewicz E."/>
            <person name="Oyono O.L."/>
            <person name="Patti C."/>
            <person name="Phunkhang P."/>
            <person name="Pierre F."/>
            <person name="Priest M."/>
            <person name="Raghuraman S."/>
            <person name="Rege F."/>
            <person name="Reyes R."/>
            <person name="Rise C."/>
            <person name="Rogov P."/>
            <person name="Ross K."/>
            <person name="Ryan E."/>
            <person name="Settipalli S."/>
            <person name="Shea T."/>
            <person name="Sherpa N."/>
            <person name="Shi L."/>
            <person name="Shih D."/>
            <person name="Sparrow T."/>
            <person name="Spaulding J."/>
            <person name="Stalker J."/>
            <person name="Stange-Thomann N."/>
            <person name="Stavropoulos S."/>
            <person name="Stone C."/>
            <person name="Strader C."/>
            <person name="Tesfaye S."/>
            <person name="Thomson T."/>
            <person name="Thoulutsang Y."/>
            <person name="Thoulutsang D."/>
            <person name="Topham K."/>
            <person name="Topping I."/>
            <person name="Tsamla T."/>
            <person name="Vassiliev H."/>
            <person name="Vo A."/>
            <person name="Wangchuk T."/>
            <person name="Wangdi T."/>
            <person name="Weiand M."/>
            <person name="Wilkinson J."/>
            <person name="Wilson A."/>
            <person name="Yadav S."/>
            <person name="Young G."/>
            <person name="Yu Q."/>
            <person name="Zembek L."/>
            <person name="Zhong D."/>
            <person name="Zimmer A."/>
            <person name="Zwirko Z."/>
            <person name="Jaffe D.B."/>
            <person name="Alvarez P."/>
            <person name="Brockman W."/>
            <person name="Butler J."/>
            <person name="Chin C."/>
            <person name="Gnerre S."/>
            <person name="Grabherr M."/>
            <person name="Kleber M."/>
            <person name="Mauceli E."/>
            <person name="MacCallum I."/>
        </authorList>
    </citation>
    <scope>NUCLEOTIDE SEQUENCE [LARGE SCALE GENOMIC DNA]</scope>
    <source>
        <strain evidence="3">MSH-3 / Tucson 14011-0111.49</strain>
    </source>
</reference>
<feature type="compositionally biased region" description="Basic residues" evidence="1">
    <location>
        <begin position="48"/>
        <end position="61"/>
    </location>
</feature>